<protein>
    <recommendedName>
        <fullName evidence="10">Diadenylate cyclase</fullName>
        <shortName evidence="10">DAC</shortName>
        <ecNumber evidence="10">2.7.7.85</ecNumber>
    </recommendedName>
    <alternativeName>
        <fullName evidence="10">Cyclic-di-AMP synthase</fullName>
        <shortName evidence="10">c-di-AMP synthase</shortName>
    </alternativeName>
</protein>
<evidence type="ECO:0000256" key="2">
    <source>
        <dbReference type="ARBA" id="ARBA00022475"/>
    </source>
</evidence>
<dbReference type="NCBIfam" id="TIGR00159">
    <property type="entry name" value="diadenylate cyclase CdaA"/>
    <property type="match status" value="1"/>
</dbReference>
<keyword evidence="9 10" id="KW-0472">Membrane</keyword>
<keyword evidence="6 10" id="KW-0547">Nucleotide-binding</keyword>
<comment type="subunit">
    <text evidence="10">Probably a homodimer.</text>
</comment>
<dbReference type="PANTHER" id="PTHR34185:SF1">
    <property type="entry name" value="DIADENYLATE CYCLASE"/>
    <property type="match status" value="1"/>
</dbReference>
<dbReference type="Gene3D" id="3.40.1700.10">
    <property type="entry name" value="DNA integrity scanning protein, DisA, N-terminal domain"/>
    <property type="match status" value="1"/>
</dbReference>
<dbReference type="EC" id="2.7.7.85" evidence="10"/>
<evidence type="ECO:0000256" key="5">
    <source>
        <dbReference type="ARBA" id="ARBA00022695"/>
    </source>
</evidence>
<feature type="transmembrane region" description="Helical" evidence="10">
    <location>
        <begin position="39"/>
        <end position="58"/>
    </location>
</feature>
<dbReference type="PIRSF" id="PIRSF004793">
    <property type="entry name" value="UCP004793"/>
    <property type="match status" value="1"/>
</dbReference>
<evidence type="ECO:0000256" key="1">
    <source>
        <dbReference type="ARBA" id="ARBA00000877"/>
    </source>
</evidence>
<dbReference type="FunFam" id="3.40.1700.10:FF:000002">
    <property type="entry name" value="Diadenylate cyclase"/>
    <property type="match status" value="1"/>
</dbReference>
<sequence>MPSLLILLNKYIFDVLDIAIVSYVFYRVILLIRGTRAVQLLKGLIVLFVALGLSRVFHLQALNWLLTQTLTVGLFAIPVVFQPELRRGLEQLGRASLFQLRLNWQGTGDTTHVVQELVAATKVFSKNRIGALLVLERDTGLNEYVQTGIAIQGLLSAELLINTFIPNTPLHDGAAILRGERVLAASCFLPLSDSDAILKELGTRHRAGIGVTEQSDAVAIIVSEETGQISISEGGILRRGLDERELTERLNEVYGTMRNQRPFRLFARKGERA</sequence>
<reference evidence="13 15" key="2">
    <citation type="submission" date="2017-02" db="EMBL/GenBank/DDBJ databases">
        <title>Draft genome of Acidibacillus ferrooxidans Huett2.</title>
        <authorList>
            <person name="Schopf S."/>
        </authorList>
    </citation>
    <scope>NUCLEOTIDE SEQUENCE [LARGE SCALE GENOMIC DNA]</scope>
    <source>
        <strain evidence="13 15">Huett2</strain>
    </source>
</reference>
<evidence type="ECO:0000313" key="15">
    <source>
        <dbReference type="Proteomes" id="UP000190229"/>
    </source>
</evidence>
<dbReference type="SUPFAM" id="SSF143597">
    <property type="entry name" value="YojJ-like"/>
    <property type="match status" value="1"/>
</dbReference>
<accession>A0A162S9U3</accession>
<keyword evidence="8 10" id="KW-1133">Transmembrane helix</keyword>
<dbReference type="RefSeq" id="WP_067561682.1">
    <property type="nucleotide sequence ID" value="NZ_LSUQ01000006.1"/>
</dbReference>
<dbReference type="EMBL" id="LSUQ01000006">
    <property type="protein sequence ID" value="OAG94846.1"/>
    <property type="molecule type" value="Genomic_DNA"/>
</dbReference>
<dbReference type="InterPro" id="IPR003390">
    <property type="entry name" value="DNA_integrity_scan_DisA_N"/>
</dbReference>
<dbReference type="Proteomes" id="UP000190229">
    <property type="component" value="Unassembled WGS sequence"/>
</dbReference>
<keyword evidence="2 10" id="KW-1003">Cell membrane</keyword>
<keyword evidence="5 10" id="KW-0548">Nucleotidyltransferase</keyword>
<comment type="similarity">
    <text evidence="10">Belongs to the adenylate cyclase family. DacA/CdaA subfamily.</text>
</comment>
<dbReference type="HAMAP" id="MF_01499">
    <property type="entry name" value="DacA"/>
    <property type="match status" value="1"/>
</dbReference>
<dbReference type="GO" id="GO:0106408">
    <property type="term" value="F:diadenylate cyclase activity"/>
    <property type="evidence" value="ECO:0007669"/>
    <property type="project" value="UniProtKB-EC"/>
</dbReference>
<organism evidence="13 15">
    <name type="scientific">Ferroacidibacillus organovorans</name>
    <dbReference type="NCBI Taxonomy" id="1765683"/>
    <lineage>
        <taxon>Bacteria</taxon>
        <taxon>Bacillati</taxon>
        <taxon>Bacillota</taxon>
        <taxon>Bacilli</taxon>
        <taxon>Bacillales</taxon>
        <taxon>Alicyclobacillaceae</taxon>
        <taxon>Ferroacidibacillus</taxon>
    </lineage>
</organism>
<reference evidence="12 14" key="1">
    <citation type="submission" date="2016-02" db="EMBL/GenBank/DDBJ databases">
        <title>Draft genome sequence of Acidibacillus ferrooxidans SLC66.</title>
        <authorList>
            <person name="Oliveira G."/>
            <person name="Nancucheo I."/>
            <person name="Dall'Agnol H."/>
            <person name="Johnson B."/>
            <person name="Oliveira R."/>
            <person name="Nunes G.L."/>
            <person name="Tzotzos G."/>
            <person name="Orellana S.C."/>
            <person name="Salim A.C."/>
            <person name="Araujo F.M."/>
        </authorList>
    </citation>
    <scope>NUCLEOTIDE SEQUENCE [LARGE SCALE GENOMIC DNA]</scope>
    <source>
        <strain evidence="12 14">SLC66</strain>
    </source>
</reference>
<evidence type="ECO:0000256" key="7">
    <source>
        <dbReference type="ARBA" id="ARBA00022840"/>
    </source>
</evidence>
<dbReference type="Proteomes" id="UP000077421">
    <property type="component" value="Unassembled WGS sequence"/>
</dbReference>
<proteinExistence type="inferred from homology"/>
<comment type="catalytic activity">
    <reaction evidence="1 10">
        <text>2 ATP = 3',3'-c-di-AMP + 2 diphosphate</text>
        <dbReference type="Rhea" id="RHEA:35655"/>
        <dbReference type="ChEBI" id="CHEBI:30616"/>
        <dbReference type="ChEBI" id="CHEBI:33019"/>
        <dbReference type="ChEBI" id="CHEBI:71500"/>
        <dbReference type="EC" id="2.7.7.85"/>
    </reaction>
</comment>
<dbReference type="EMBL" id="MWPS01000009">
    <property type="protein sequence ID" value="OPG17010.1"/>
    <property type="molecule type" value="Genomic_DNA"/>
</dbReference>
<evidence type="ECO:0000313" key="13">
    <source>
        <dbReference type="EMBL" id="OPG17010.1"/>
    </source>
</evidence>
<keyword evidence="15" id="KW-1185">Reference proteome</keyword>
<dbReference type="Pfam" id="PF02457">
    <property type="entry name" value="DAC"/>
    <property type="match status" value="1"/>
</dbReference>
<dbReference type="PANTHER" id="PTHR34185">
    <property type="entry name" value="DIADENYLATE CYCLASE"/>
    <property type="match status" value="1"/>
</dbReference>
<dbReference type="Pfam" id="PF19293">
    <property type="entry name" value="CdaA_N"/>
    <property type="match status" value="1"/>
</dbReference>
<evidence type="ECO:0000313" key="12">
    <source>
        <dbReference type="EMBL" id="OAG94846.1"/>
    </source>
</evidence>
<evidence type="ECO:0000259" key="11">
    <source>
        <dbReference type="PROSITE" id="PS51794"/>
    </source>
</evidence>
<feature type="transmembrane region" description="Helical" evidence="10">
    <location>
        <begin position="12"/>
        <end position="32"/>
    </location>
</feature>
<evidence type="ECO:0000313" key="14">
    <source>
        <dbReference type="Proteomes" id="UP000077421"/>
    </source>
</evidence>
<feature type="transmembrane region" description="Helical" evidence="10">
    <location>
        <begin position="64"/>
        <end position="81"/>
    </location>
</feature>
<keyword evidence="3 10" id="KW-0808">Transferase</keyword>
<dbReference type="PROSITE" id="PS51794">
    <property type="entry name" value="DAC"/>
    <property type="match status" value="1"/>
</dbReference>
<comment type="function">
    <text evidence="10">Catalyzes the condensation of 2 ATP molecules into cyclic di-AMP (c-di-AMP), a second messenger used to regulate differing processes in different bacteria.</text>
</comment>
<dbReference type="STRING" id="1765683.B2M26_03670"/>
<dbReference type="GO" id="GO:0006171">
    <property type="term" value="P:cAMP biosynthetic process"/>
    <property type="evidence" value="ECO:0007669"/>
    <property type="project" value="InterPro"/>
</dbReference>
<gene>
    <name evidence="10" type="primary">dacA</name>
    <name evidence="12" type="ORF">AYW79_03570</name>
    <name evidence="13" type="ORF">B2M26_03670</name>
</gene>
<keyword evidence="7 10" id="KW-0067">ATP-binding</keyword>
<dbReference type="InterPro" id="IPR034701">
    <property type="entry name" value="CdaA"/>
</dbReference>
<dbReference type="InterPro" id="IPR014046">
    <property type="entry name" value="C-di-AMP_synthase"/>
</dbReference>
<dbReference type="InterPro" id="IPR050338">
    <property type="entry name" value="DisA"/>
</dbReference>
<dbReference type="GO" id="GO:0004016">
    <property type="term" value="F:adenylate cyclase activity"/>
    <property type="evidence" value="ECO:0007669"/>
    <property type="project" value="UniProtKB-UniRule"/>
</dbReference>
<evidence type="ECO:0000256" key="3">
    <source>
        <dbReference type="ARBA" id="ARBA00022679"/>
    </source>
</evidence>
<feature type="domain" description="DAC" evidence="11">
    <location>
        <begin position="82"/>
        <end position="243"/>
    </location>
</feature>
<evidence type="ECO:0000256" key="6">
    <source>
        <dbReference type="ARBA" id="ARBA00022741"/>
    </source>
</evidence>
<comment type="caution">
    <text evidence="13">The sequence shown here is derived from an EMBL/GenBank/DDBJ whole genome shotgun (WGS) entry which is preliminary data.</text>
</comment>
<comment type="caution">
    <text evidence="10">Lacks conserved residue(s) required for the propagation of feature annotation.</text>
</comment>
<dbReference type="OrthoDB" id="9807385at2"/>
<dbReference type="GO" id="GO:0005524">
    <property type="term" value="F:ATP binding"/>
    <property type="evidence" value="ECO:0007669"/>
    <property type="project" value="UniProtKB-UniRule"/>
</dbReference>
<dbReference type="AlphaFoldDB" id="A0A162S9U3"/>
<evidence type="ECO:0000256" key="4">
    <source>
        <dbReference type="ARBA" id="ARBA00022692"/>
    </source>
</evidence>
<dbReference type="InterPro" id="IPR045585">
    <property type="entry name" value="CdaA_N"/>
</dbReference>
<evidence type="ECO:0000256" key="9">
    <source>
        <dbReference type="ARBA" id="ARBA00023136"/>
    </source>
</evidence>
<name>A0A162S9U3_9BACL</name>
<evidence type="ECO:0000256" key="8">
    <source>
        <dbReference type="ARBA" id="ARBA00022989"/>
    </source>
</evidence>
<dbReference type="InterPro" id="IPR036888">
    <property type="entry name" value="DNA_integrity_DisA_N_sf"/>
</dbReference>
<evidence type="ECO:0000256" key="10">
    <source>
        <dbReference type="HAMAP-Rule" id="MF_01499"/>
    </source>
</evidence>
<keyword evidence="4 10" id="KW-0812">Transmembrane</keyword>